<keyword evidence="5" id="KW-1185">Reference proteome</keyword>
<dbReference type="EMBL" id="CAJZ01000105">
    <property type="protein sequence ID" value="CCI83454.1"/>
    <property type="molecule type" value="Genomic_DNA"/>
</dbReference>
<dbReference type="GO" id="GO:0005829">
    <property type="term" value="C:cytosol"/>
    <property type="evidence" value="ECO:0007669"/>
    <property type="project" value="TreeGrafter"/>
</dbReference>
<evidence type="ECO:0000256" key="1">
    <source>
        <dbReference type="SAM" id="MobiDB-lite"/>
    </source>
</evidence>
<dbReference type="Gene3D" id="3.40.50.300">
    <property type="entry name" value="P-loop containing nucleotide triphosphate hydrolases"/>
    <property type="match status" value="3"/>
</dbReference>
<dbReference type="RefSeq" id="WP_004600677.1">
    <property type="nucleotide sequence ID" value="NZ_HF541866.1"/>
</dbReference>
<dbReference type="SUPFAM" id="SSF52540">
    <property type="entry name" value="P-loop containing nucleoside triphosphate hydrolases"/>
    <property type="match status" value="1"/>
</dbReference>
<gene>
    <name evidence="3" type="ORF">BN46_0722</name>
    <name evidence="4" type="ORF">HMPREF9719_00787</name>
</gene>
<reference evidence="3 6" key="1">
    <citation type="journal article" date="2012" name="J. Bacteriol.">
        <title>Draft Genome Sequence of Turicella otitidis ATCC 51513, Isolated from Middle Ear Fluid from a Child with Otitis Media.</title>
        <authorList>
            <person name="Brinkrolf K."/>
            <person name="Schneider J."/>
            <person name="Knecht M."/>
            <person name="Ruckert C."/>
            <person name="Tauch A."/>
        </authorList>
    </citation>
    <scope>NUCLEOTIDE SEQUENCE [LARGE SCALE GENOMIC DNA]</scope>
    <source>
        <strain evidence="3 6">ATCC 51513</strain>
    </source>
</reference>
<dbReference type="AlphaFoldDB" id="I7LBW8"/>
<dbReference type="HOGENOM" id="CLU_010312_3_1_11"/>
<dbReference type="GO" id="GO:0003677">
    <property type="term" value="F:DNA binding"/>
    <property type="evidence" value="ECO:0007669"/>
    <property type="project" value="InterPro"/>
</dbReference>
<reference evidence="4 5" key="2">
    <citation type="submission" date="2012-08" db="EMBL/GenBank/DDBJ databases">
        <title>The Genome Sequence of Turicella otitidis ATCC 51513.</title>
        <authorList>
            <consortium name="The Broad Institute Genome Sequencing Platform"/>
            <person name="Earl A."/>
            <person name="Ward D."/>
            <person name="Feldgarden M."/>
            <person name="Gevers D."/>
            <person name="Huys G."/>
            <person name="Walker B."/>
            <person name="Young S.K."/>
            <person name="Zeng Q."/>
            <person name="Gargeya S."/>
            <person name="Fitzgerald M."/>
            <person name="Haas B."/>
            <person name="Abouelleil A."/>
            <person name="Alvarado L."/>
            <person name="Arachchi H.M."/>
            <person name="Berlin A.M."/>
            <person name="Chapman S.B."/>
            <person name="Goldberg J."/>
            <person name="Griggs A."/>
            <person name="Gujja S."/>
            <person name="Hansen M."/>
            <person name="Howarth C."/>
            <person name="Imamovic A."/>
            <person name="Larimer J."/>
            <person name="McCowen C."/>
            <person name="Montmayeur A."/>
            <person name="Murphy C."/>
            <person name="Neiman D."/>
            <person name="Pearson M."/>
            <person name="Priest M."/>
            <person name="Roberts A."/>
            <person name="Saif S."/>
            <person name="Shea T."/>
            <person name="Sisk P."/>
            <person name="Sykes S."/>
            <person name="Wortman J."/>
            <person name="Nusbaum C."/>
            <person name="Birren B."/>
        </authorList>
    </citation>
    <scope>NUCLEOTIDE SEQUENCE [LARGE SCALE GENOMIC DNA]</scope>
    <source>
        <strain evidence="4 5">ATCC 51513</strain>
    </source>
</reference>
<evidence type="ECO:0000313" key="6">
    <source>
        <dbReference type="Proteomes" id="UP000011016"/>
    </source>
</evidence>
<evidence type="ECO:0000313" key="4">
    <source>
        <dbReference type="EMBL" id="EJZ82266.1"/>
    </source>
</evidence>
<dbReference type="PANTHER" id="PTHR11070:SF45">
    <property type="entry name" value="DNA 3'-5' HELICASE"/>
    <property type="match status" value="1"/>
</dbReference>
<dbReference type="Proteomes" id="UP000006078">
    <property type="component" value="Unassembled WGS sequence"/>
</dbReference>
<dbReference type="InterPro" id="IPR000212">
    <property type="entry name" value="DNA_helicase_UvrD/REP"/>
</dbReference>
<dbReference type="eggNOG" id="COG3973">
    <property type="taxonomic scope" value="Bacteria"/>
</dbReference>
<dbReference type="EMBL" id="AHAE01000036">
    <property type="protein sequence ID" value="EJZ82266.1"/>
    <property type="molecule type" value="Genomic_DNA"/>
</dbReference>
<dbReference type="EC" id="3.6.1.-" evidence="3"/>
<keyword evidence="3" id="KW-0547">Nucleotide-binding</keyword>
<feature type="domain" description="(+)RNA virus helicase C-terminal" evidence="2">
    <location>
        <begin position="559"/>
        <end position="747"/>
    </location>
</feature>
<keyword evidence="3" id="KW-0378">Hydrolase</keyword>
<evidence type="ECO:0000259" key="2">
    <source>
        <dbReference type="Pfam" id="PF01443"/>
    </source>
</evidence>
<keyword evidence="3" id="KW-0067">ATP-binding</keyword>
<evidence type="ECO:0000313" key="3">
    <source>
        <dbReference type="EMBL" id="CCI83454.1"/>
    </source>
</evidence>
<dbReference type="PATRIC" id="fig|883169.3.peg.754"/>
<comment type="caution">
    <text evidence="3">The sequence shown here is derived from an EMBL/GenBank/DDBJ whole genome shotgun (WGS) entry which is preliminary data.</text>
</comment>
<dbReference type="PANTHER" id="PTHR11070">
    <property type="entry name" value="UVRD / RECB / PCRA DNA HELICASE FAMILY MEMBER"/>
    <property type="match status" value="1"/>
</dbReference>
<dbReference type="GO" id="GO:0000725">
    <property type="term" value="P:recombinational repair"/>
    <property type="evidence" value="ECO:0007669"/>
    <property type="project" value="TreeGrafter"/>
</dbReference>
<dbReference type="Proteomes" id="UP000011016">
    <property type="component" value="Unassembled WGS sequence"/>
</dbReference>
<dbReference type="GO" id="GO:0005524">
    <property type="term" value="F:ATP binding"/>
    <property type="evidence" value="ECO:0007669"/>
    <property type="project" value="InterPro"/>
</dbReference>
<name>I7LBW8_9CORY</name>
<feature type="compositionally biased region" description="Basic and acidic residues" evidence="1">
    <location>
        <begin position="114"/>
        <end position="124"/>
    </location>
</feature>
<dbReference type="GO" id="GO:0043138">
    <property type="term" value="F:3'-5' DNA helicase activity"/>
    <property type="evidence" value="ECO:0007669"/>
    <property type="project" value="TreeGrafter"/>
</dbReference>
<dbReference type="InterPro" id="IPR027351">
    <property type="entry name" value="(+)RNA_virus_helicase_core_dom"/>
</dbReference>
<evidence type="ECO:0000313" key="5">
    <source>
        <dbReference type="Proteomes" id="UP000006078"/>
    </source>
</evidence>
<keyword evidence="3" id="KW-0347">Helicase</keyword>
<sequence length="764" mass="84698">MGFSEELAAEQRYVDALFEKLDDEVAEARRRLREVTLNVDPANPKAESLVQRETEYHGLNEKLDRLNLATIGLVFGRIDVDTTKEEQAPRPGARRHAPPEDERGPENPVPGAPEQDRRYIGRMGLDDRDDNYRTLLVDWRAPMARPFYLATTAHPEAVTVRRHIRTSGRRVTDIDDEHLSGAGAGSDPEEVGRESALVAALEKARGAHMESIVETIQREQDLIIRDDTRRVMVVEGAPGTGKTAVALHRVAYLAYTYREQLSRTGMLVLGPNERFLDYISHVLPELGETGVVLATVGELYPGIRPVAEEPLIGREIKGSGEMATILKEAVRAYQKVPASPVELSVGSLRLVAEPGMVKKARAAARRSRRPHNDARGVFRERLVGQLAEQYARLIGEDPLGGENLLGQADVDELHDELVEEPAVADLIDELWPRLDPEGVLSRLLSDRSRIDEAARDYDEETKAALYREDGEAWTPSDAALLDELAVLLDSTRPTDDGEQRHEGGDALQEAQEALDALRSSAVTDNDEVFDAEYLGAYDVIDAEGLASRQEATDRRTTAERARSDRRWAFGHVVVDEAQELTPMEWRMVFRRSPSRWMTLVGDTAQTGSPAGVDDWEETLAGFVPGRFRYRRLTVNYRTPRPIVEEANKVLALIDPEAAPGEAIRDSDFPVRRLPSAADGRAEAQRLQARYPGRSVAVIGAGTIERQKGLEYDHVVLVEPRRFLEASPQGLQDLYVAMTRATQSLTIIGPMPDGVDDAPAGRAGD</sequence>
<feature type="region of interest" description="Disordered" evidence="1">
    <location>
        <begin position="82"/>
        <end position="124"/>
    </location>
</feature>
<dbReference type="Pfam" id="PF01443">
    <property type="entry name" value="Viral_helicase1"/>
    <property type="match status" value="1"/>
</dbReference>
<organism evidence="3 6">
    <name type="scientific">Corynebacterium otitidis ATCC 51513</name>
    <dbReference type="NCBI Taxonomy" id="883169"/>
    <lineage>
        <taxon>Bacteria</taxon>
        <taxon>Bacillati</taxon>
        <taxon>Actinomycetota</taxon>
        <taxon>Actinomycetes</taxon>
        <taxon>Mycobacteriales</taxon>
        <taxon>Corynebacteriaceae</taxon>
        <taxon>Corynebacterium</taxon>
    </lineage>
</organism>
<dbReference type="GO" id="GO:0016787">
    <property type="term" value="F:hydrolase activity"/>
    <property type="evidence" value="ECO:0007669"/>
    <property type="project" value="UniProtKB-KW"/>
</dbReference>
<accession>I7LBW8</accession>
<dbReference type="STRING" id="29321.AAV33_05640"/>
<dbReference type="InterPro" id="IPR027417">
    <property type="entry name" value="P-loop_NTPase"/>
</dbReference>
<protein>
    <submittedName>
        <fullName evidence="3">Helicase IV</fullName>
        <ecNumber evidence="3">3.6.1.-</ecNumber>
    </submittedName>
</protein>
<dbReference type="OrthoDB" id="9787585at2"/>
<proteinExistence type="predicted"/>